<dbReference type="EMBL" id="JAABOA010006471">
    <property type="protein sequence ID" value="KAF9560551.1"/>
    <property type="molecule type" value="Genomic_DNA"/>
</dbReference>
<feature type="compositionally biased region" description="Basic and acidic residues" evidence="1">
    <location>
        <begin position="142"/>
        <end position="161"/>
    </location>
</feature>
<feature type="compositionally biased region" description="Polar residues" evidence="1">
    <location>
        <begin position="11"/>
        <end position="22"/>
    </location>
</feature>
<feature type="compositionally biased region" description="Low complexity" evidence="1">
    <location>
        <begin position="219"/>
        <end position="230"/>
    </location>
</feature>
<comment type="caution">
    <text evidence="2">The sequence shown here is derived from an EMBL/GenBank/DDBJ whole genome shotgun (WGS) entry which is preliminary data.</text>
</comment>
<feature type="compositionally biased region" description="Basic and acidic residues" evidence="1">
    <location>
        <begin position="177"/>
        <end position="218"/>
    </location>
</feature>
<evidence type="ECO:0000313" key="2">
    <source>
        <dbReference type="EMBL" id="KAF9560551.1"/>
    </source>
</evidence>
<dbReference type="Proteomes" id="UP000780801">
    <property type="component" value="Unassembled WGS sequence"/>
</dbReference>
<feature type="region of interest" description="Disordered" evidence="1">
    <location>
        <begin position="1"/>
        <end position="345"/>
    </location>
</feature>
<dbReference type="AlphaFoldDB" id="A0A9P6FIW9"/>
<feature type="compositionally biased region" description="Basic and acidic residues" evidence="1">
    <location>
        <begin position="231"/>
        <end position="259"/>
    </location>
</feature>
<name>A0A9P6FIW9_9FUNG</name>
<feature type="compositionally biased region" description="Basic and acidic residues" evidence="1">
    <location>
        <begin position="24"/>
        <end position="95"/>
    </location>
</feature>
<accession>A0A9P6FIW9</accession>
<protein>
    <submittedName>
        <fullName evidence="2">Uncharacterized protein</fullName>
    </submittedName>
</protein>
<feature type="compositionally biased region" description="Basic and acidic residues" evidence="1">
    <location>
        <begin position="278"/>
        <end position="294"/>
    </location>
</feature>
<evidence type="ECO:0000313" key="3">
    <source>
        <dbReference type="Proteomes" id="UP000780801"/>
    </source>
</evidence>
<feature type="compositionally biased region" description="Polar residues" evidence="1">
    <location>
        <begin position="260"/>
        <end position="277"/>
    </location>
</feature>
<proteinExistence type="predicted"/>
<keyword evidence="3" id="KW-1185">Reference proteome</keyword>
<reference evidence="2" key="1">
    <citation type="journal article" date="2020" name="Fungal Divers.">
        <title>Resolving the Mortierellaceae phylogeny through synthesis of multi-gene phylogenetics and phylogenomics.</title>
        <authorList>
            <person name="Vandepol N."/>
            <person name="Liber J."/>
            <person name="Desiro A."/>
            <person name="Na H."/>
            <person name="Kennedy M."/>
            <person name="Barry K."/>
            <person name="Grigoriev I.V."/>
            <person name="Miller A.N."/>
            <person name="O'Donnell K."/>
            <person name="Stajich J.E."/>
            <person name="Bonito G."/>
        </authorList>
    </citation>
    <scope>NUCLEOTIDE SEQUENCE</scope>
    <source>
        <strain evidence="2">KOD1015</strain>
    </source>
</reference>
<organism evidence="2 3">
    <name type="scientific">Lunasporangiospora selenospora</name>
    <dbReference type="NCBI Taxonomy" id="979761"/>
    <lineage>
        <taxon>Eukaryota</taxon>
        <taxon>Fungi</taxon>
        <taxon>Fungi incertae sedis</taxon>
        <taxon>Mucoromycota</taxon>
        <taxon>Mortierellomycotina</taxon>
        <taxon>Mortierellomycetes</taxon>
        <taxon>Mortierellales</taxon>
        <taxon>Mortierellaceae</taxon>
        <taxon>Lunasporangiospora</taxon>
    </lineage>
</organism>
<feature type="non-terminal residue" evidence="2">
    <location>
        <position position="345"/>
    </location>
</feature>
<sequence length="345" mass="39422">MSPPPRPVARDQNQAQSHQGSGYRNDRDRERREGPGKWDGRDNKDNRDNRAFRENRGGADNRDIRHDRDQRDNRGWNSRDQRGNVEGARGSDHRPGGRQPSPPNRPANIRDRDLAHREPIPNNENIPRGPRIAEDSYSASSHQERYRPSNRPRPESGDPRHGLVPSEPSQRGPPPREIMERPRDEKPWARREPENNKNWRSAGEDQGRQERRRDERLDSVPSSASAAEPQSSREEPVRKDDSRSRDNRDVNRTHGHDPGRTTQSMAESNVGSTSTRGRAQEREGPGRGQDEDQSLKQSRPRSRSTNRIRAVQFTATKREDRQRLAPGDGGVNADNEQGNRARSPE</sequence>
<gene>
    <name evidence="2" type="ORF">BGW38_009040</name>
</gene>
<feature type="compositionally biased region" description="Basic and acidic residues" evidence="1">
    <location>
        <begin position="108"/>
        <end position="119"/>
    </location>
</feature>
<evidence type="ECO:0000256" key="1">
    <source>
        <dbReference type="SAM" id="MobiDB-lite"/>
    </source>
</evidence>